<dbReference type="SUPFAM" id="SSF52540">
    <property type="entry name" value="P-loop containing nucleoside triphosphate hydrolases"/>
    <property type="match status" value="1"/>
</dbReference>
<proteinExistence type="predicted"/>
<gene>
    <name evidence="3" type="primary">LOC106809615</name>
</gene>
<accession>A0ABM1E7S7</accession>
<dbReference type="RefSeq" id="XP_014668248.1">
    <property type="nucleotide sequence ID" value="XM_014812762.1"/>
</dbReference>
<dbReference type="CDD" id="cd03112">
    <property type="entry name" value="CobW-like"/>
    <property type="match status" value="1"/>
</dbReference>
<sequence>MSDSDDEGVPQLVEANFQRIPVTIITGQLGAGKTTLLNYILTEQHNKRIAVILNEFGEGSTVEKSMAIGQEGELFEEWLELRNGCLCCSVKDNGIKAIENLMTKKGKFDYILLETTGLADPAPIASIFWMDEELGSEIFLDGIVTVVDAKYCLDQLSEEKSSGEINDTVRQIAMADLLLLNKIDLMDEAHLVTVEQCLRSINSMAEITHTQKCRLDIGKILDIKAFDAGSQARINTFSEQQQQHRPDTNTTRDHIDKDVTTVTFDVDGDVSEKQLDSFLEELLWEKTVKNAAGASMDILRLKGVTWTGTLCIGYSSQRWLRRRQRLSPQHHEQ</sequence>
<evidence type="ECO:0000259" key="1">
    <source>
        <dbReference type="Pfam" id="PF02492"/>
    </source>
</evidence>
<dbReference type="InterPro" id="IPR051316">
    <property type="entry name" value="Zinc-reg_GTPase_activator"/>
</dbReference>
<evidence type="ECO:0000313" key="3">
    <source>
        <dbReference type="RefSeq" id="XP_014668248.1"/>
    </source>
</evidence>
<protein>
    <submittedName>
        <fullName evidence="3">COBW domain-containing protein 1-like isoform X1</fullName>
    </submittedName>
</protein>
<dbReference type="Gene3D" id="3.30.1220.10">
    <property type="entry name" value="CobW-like, C-terminal domain"/>
    <property type="match status" value="1"/>
</dbReference>
<name>A0ABM1E7S7_PRICU</name>
<reference evidence="3" key="1">
    <citation type="submission" date="2025-08" db="UniProtKB">
        <authorList>
            <consortium name="RefSeq"/>
        </authorList>
    </citation>
    <scope>IDENTIFICATION</scope>
</reference>
<dbReference type="InterPro" id="IPR003495">
    <property type="entry name" value="CobW/HypB/UreG_nucleotide-bd"/>
</dbReference>
<dbReference type="Proteomes" id="UP000695022">
    <property type="component" value="Unplaced"/>
</dbReference>
<dbReference type="PANTHER" id="PTHR13748">
    <property type="entry name" value="COBW-RELATED"/>
    <property type="match status" value="1"/>
</dbReference>
<dbReference type="PANTHER" id="PTHR13748:SF31">
    <property type="entry name" value="ZINC-REGULATED GTPASE METALLOPROTEIN ACTIVATOR 1A-RELATED"/>
    <property type="match status" value="1"/>
</dbReference>
<feature type="domain" description="CobW/HypB/UreG nucleotide-binding" evidence="1">
    <location>
        <begin position="21"/>
        <end position="207"/>
    </location>
</feature>
<dbReference type="GeneID" id="106809615"/>
<keyword evidence="2" id="KW-1185">Reference proteome</keyword>
<dbReference type="InterPro" id="IPR036627">
    <property type="entry name" value="CobW-likC_sf"/>
</dbReference>
<dbReference type="InterPro" id="IPR027417">
    <property type="entry name" value="P-loop_NTPase"/>
</dbReference>
<dbReference type="Gene3D" id="3.40.50.300">
    <property type="entry name" value="P-loop containing nucleotide triphosphate hydrolases"/>
    <property type="match status" value="1"/>
</dbReference>
<organism evidence="2 3">
    <name type="scientific">Priapulus caudatus</name>
    <name type="common">Priapulid worm</name>
    <dbReference type="NCBI Taxonomy" id="37621"/>
    <lineage>
        <taxon>Eukaryota</taxon>
        <taxon>Metazoa</taxon>
        <taxon>Ecdysozoa</taxon>
        <taxon>Scalidophora</taxon>
        <taxon>Priapulida</taxon>
        <taxon>Priapulimorpha</taxon>
        <taxon>Priapulimorphida</taxon>
        <taxon>Priapulidae</taxon>
        <taxon>Priapulus</taxon>
    </lineage>
</organism>
<evidence type="ECO:0000313" key="2">
    <source>
        <dbReference type="Proteomes" id="UP000695022"/>
    </source>
</evidence>
<dbReference type="Pfam" id="PF02492">
    <property type="entry name" value="cobW"/>
    <property type="match status" value="1"/>
</dbReference>